<evidence type="ECO:0000256" key="2">
    <source>
        <dbReference type="ARBA" id="ARBA00022695"/>
    </source>
</evidence>
<dbReference type="Pfam" id="PF02348">
    <property type="entry name" value="CTP_transf_3"/>
    <property type="match status" value="1"/>
</dbReference>
<dbReference type="PANTHER" id="PTHR42866">
    <property type="entry name" value="3-DEOXY-MANNO-OCTULOSONATE CYTIDYLYLTRANSFERASE"/>
    <property type="match status" value="1"/>
</dbReference>
<evidence type="ECO:0000313" key="5">
    <source>
        <dbReference type="Proteomes" id="UP000218677"/>
    </source>
</evidence>
<comment type="caution">
    <text evidence="4">The sequence shown here is derived from an EMBL/GenBank/DDBJ whole genome shotgun (WGS) entry which is preliminary data.</text>
</comment>
<dbReference type="InterPro" id="IPR004528">
    <property type="entry name" value="KdsB"/>
</dbReference>
<dbReference type="NCBIfam" id="NF003952">
    <property type="entry name" value="PRK05450.1-5"/>
    <property type="match status" value="1"/>
</dbReference>
<dbReference type="CDD" id="cd02517">
    <property type="entry name" value="CMP-KDO-Synthetase"/>
    <property type="match status" value="1"/>
</dbReference>
<evidence type="ECO:0000313" key="4">
    <source>
        <dbReference type="EMBL" id="PCF93867.1"/>
    </source>
</evidence>
<dbReference type="RefSeq" id="WP_096654754.1">
    <property type="nucleotide sequence ID" value="NZ_NWUX01000028.1"/>
</dbReference>
<dbReference type="InterPro" id="IPR029044">
    <property type="entry name" value="Nucleotide-diphossugar_trans"/>
</dbReference>
<organism evidence="4 5">
    <name type="scientific">Vreelandella nigrificans</name>
    <dbReference type="NCBI Taxonomy" id="2042704"/>
    <lineage>
        <taxon>Bacteria</taxon>
        <taxon>Pseudomonadati</taxon>
        <taxon>Pseudomonadota</taxon>
        <taxon>Gammaproteobacteria</taxon>
        <taxon>Oceanospirillales</taxon>
        <taxon>Halomonadaceae</taxon>
        <taxon>Vreelandella</taxon>
    </lineage>
</organism>
<dbReference type="PANTHER" id="PTHR42866:SF2">
    <property type="entry name" value="3-DEOXY-MANNO-OCTULOSONATE CYTIDYLYLTRANSFERASE, MITOCHONDRIAL"/>
    <property type="match status" value="1"/>
</dbReference>
<dbReference type="GO" id="GO:0005829">
    <property type="term" value="C:cytosol"/>
    <property type="evidence" value="ECO:0007669"/>
    <property type="project" value="TreeGrafter"/>
</dbReference>
<gene>
    <name evidence="4" type="ORF">CPA45_20215</name>
</gene>
<reference evidence="5" key="1">
    <citation type="submission" date="2017-09" db="EMBL/GenBank/DDBJ databases">
        <authorList>
            <person name="Cho G.-S."/>
            <person name="Oguntoyinbo F.A."/>
            <person name="Cnockaert M."/>
            <person name="Kabisch J."/>
            <person name="Neve H."/>
            <person name="Bockelmann W."/>
            <person name="Wenning M."/>
            <person name="Franz C.M."/>
            <person name="Vandamme P."/>
        </authorList>
    </citation>
    <scope>NUCLEOTIDE SEQUENCE [LARGE SCALE GENOMIC DNA]</scope>
    <source>
        <strain evidence="5">MBT G8648</strain>
    </source>
</reference>
<sequence length="240" mass="26994">MKTLILIPARYASTRYPGKPLVDIAGKSLLKRVWERCVPVLGKEKVYIATDDQRIIDHCEEHGMQWVMTPDTCLTGTDRLAAAAEKLEADLYINVQGDEPMIHPDDIKKVIDLAEKTPGEVLNAYCAIETEQDYSSRTVPKVVFRPDGRLLYMSRAPIPGTKTADFVRANKQVCIYAFPPQALRDYASKEQKTPLEELEDIEILRFLELGYEVRMVPVSGSSIAVDTPEDVERVLKALEA</sequence>
<dbReference type="SUPFAM" id="SSF53448">
    <property type="entry name" value="Nucleotide-diphospho-sugar transferases"/>
    <property type="match status" value="1"/>
</dbReference>
<protein>
    <submittedName>
        <fullName evidence="4">3-deoxy-manno-octulosonate cytidylyltransferase</fullName>
    </submittedName>
</protein>
<keyword evidence="3" id="KW-0448">Lipopolysaccharide biosynthesis</keyword>
<proteinExistence type="predicted"/>
<keyword evidence="1 4" id="KW-0808">Transferase</keyword>
<name>A0A2A4HHI1_9GAMM</name>
<dbReference type="Gene3D" id="3.90.550.10">
    <property type="entry name" value="Spore Coat Polysaccharide Biosynthesis Protein SpsA, Chain A"/>
    <property type="match status" value="1"/>
</dbReference>
<evidence type="ECO:0000256" key="1">
    <source>
        <dbReference type="ARBA" id="ARBA00022679"/>
    </source>
</evidence>
<dbReference type="Proteomes" id="UP000218677">
    <property type="component" value="Unassembled WGS sequence"/>
</dbReference>
<accession>A0A2A4HHI1</accession>
<dbReference type="NCBIfam" id="NF009905">
    <property type="entry name" value="PRK13368.1"/>
    <property type="match status" value="1"/>
</dbReference>
<dbReference type="EMBL" id="NWUX01000028">
    <property type="protein sequence ID" value="PCF93867.1"/>
    <property type="molecule type" value="Genomic_DNA"/>
</dbReference>
<dbReference type="GO" id="GO:0009103">
    <property type="term" value="P:lipopolysaccharide biosynthetic process"/>
    <property type="evidence" value="ECO:0007669"/>
    <property type="project" value="UniProtKB-KW"/>
</dbReference>
<dbReference type="AlphaFoldDB" id="A0A2A4HHI1"/>
<keyword evidence="2 4" id="KW-0548">Nucleotidyltransferase</keyword>
<dbReference type="InterPro" id="IPR003329">
    <property type="entry name" value="Cytidylyl_trans"/>
</dbReference>
<keyword evidence="5" id="KW-1185">Reference proteome</keyword>
<evidence type="ECO:0000256" key="3">
    <source>
        <dbReference type="ARBA" id="ARBA00022985"/>
    </source>
</evidence>
<dbReference type="GO" id="GO:0008690">
    <property type="term" value="F:3-deoxy-manno-octulosonate cytidylyltransferase activity"/>
    <property type="evidence" value="ECO:0007669"/>
    <property type="project" value="InterPro"/>
</dbReference>
<dbReference type="OrthoDB" id="9815559at2"/>